<organism evidence="1 2">
    <name type="scientific">Microlunatus endophyticus</name>
    <dbReference type="NCBI Taxonomy" id="1716077"/>
    <lineage>
        <taxon>Bacteria</taxon>
        <taxon>Bacillati</taxon>
        <taxon>Actinomycetota</taxon>
        <taxon>Actinomycetes</taxon>
        <taxon>Propionibacteriales</taxon>
        <taxon>Propionibacteriaceae</taxon>
        <taxon>Microlunatus</taxon>
    </lineage>
</organism>
<reference evidence="1" key="1">
    <citation type="journal article" date="2014" name="Int. J. Syst. Evol. Microbiol.">
        <title>Complete genome sequence of Corynebacterium casei LMG S-19264T (=DSM 44701T), isolated from a smear-ripened cheese.</title>
        <authorList>
            <consortium name="US DOE Joint Genome Institute (JGI-PGF)"/>
            <person name="Walter F."/>
            <person name="Albersmeier A."/>
            <person name="Kalinowski J."/>
            <person name="Ruckert C."/>
        </authorList>
    </citation>
    <scope>NUCLEOTIDE SEQUENCE</scope>
    <source>
        <strain evidence="1">CGMCC 4.7306</strain>
    </source>
</reference>
<dbReference type="InterPro" id="IPR034660">
    <property type="entry name" value="DinB/YfiT-like"/>
</dbReference>
<dbReference type="Proteomes" id="UP000613840">
    <property type="component" value="Unassembled WGS sequence"/>
</dbReference>
<gene>
    <name evidence="1" type="ORF">GCM10011575_28050</name>
</gene>
<name>A0A917SB28_9ACTN</name>
<evidence type="ECO:0000313" key="1">
    <source>
        <dbReference type="EMBL" id="GGL67905.1"/>
    </source>
</evidence>
<comment type="caution">
    <text evidence="1">The sequence shown here is derived from an EMBL/GenBank/DDBJ whole genome shotgun (WGS) entry which is preliminary data.</text>
</comment>
<accession>A0A917SB28</accession>
<dbReference type="AlphaFoldDB" id="A0A917SB28"/>
<dbReference type="EMBL" id="BMMZ01000006">
    <property type="protein sequence ID" value="GGL67905.1"/>
    <property type="molecule type" value="Genomic_DNA"/>
</dbReference>
<dbReference type="InterPro" id="IPR007061">
    <property type="entry name" value="MST-like"/>
</dbReference>
<dbReference type="Gene3D" id="1.20.120.450">
    <property type="entry name" value="dinb family like domain"/>
    <property type="match status" value="1"/>
</dbReference>
<dbReference type="Pfam" id="PF04978">
    <property type="entry name" value="MST"/>
    <property type="match status" value="1"/>
</dbReference>
<evidence type="ECO:0008006" key="3">
    <source>
        <dbReference type="Google" id="ProtNLM"/>
    </source>
</evidence>
<evidence type="ECO:0000313" key="2">
    <source>
        <dbReference type="Proteomes" id="UP000613840"/>
    </source>
</evidence>
<sequence length="186" mass="20948">MLVRYYRESRESFLWKVDGLSERLLRMPLTPTGSNLLGILKHVAAVDVGYLGEVFDRPFSHPVLERIDADPSTDLWATADEPADLIKDFARAAWAHTDRTVDELDLDATGRVPWWRPGNQDVTLAWMLVHVISENAQHLGQVDILRELTDGLVGLNPDNSNLPDNSAEDWAGYTVRLRELAESFPA</sequence>
<dbReference type="SUPFAM" id="SSF109854">
    <property type="entry name" value="DinB/YfiT-like putative metalloenzymes"/>
    <property type="match status" value="1"/>
</dbReference>
<reference evidence="1" key="2">
    <citation type="submission" date="2020-09" db="EMBL/GenBank/DDBJ databases">
        <authorList>
            <person name="Sun Q."/>
            <person name="Zhou Y."/>
        </authorList>
    </citation>
    <scope>NUCLEOTIDE SEQUENCE</scope>
    <source>
        <strain evidence="1">CGMCC 4.7306</strain>
    </source>
</reference>
<protein>
    <recommendedName>
        <fullName evidence="3">DinB superfamily protein</fullName>
    </recommendedName>
</protein>
<proteinExistence type="predicted"/>
<keyword evidence="2" id="KW-1185">Reference proteome</keyword>